<dbReference type="GO" id="GO:0010134">
    <property type="term" value="P:sulfate assimilation via adenylyl sulfate reduction"/>
    <property type="evidence" value="ECO:0007669"/>
    <property type="project" value="TreeGrafter"/>
</dbReference>
<dbReference type="GO" id="GO:0004781">
    <property type="term" value="F:sulfate adenylyltransferase (ATP) activity"/>
    <property type="evidence" value="ECO:0007669"/>
    <property type="project" value="TreeGrafter"/>
</dbReference>
<evidence type="ECO:0000313" key="3">
    <source>
        <dbReference type="EMBL" id="ASU34275.1"/>
    </source>
</evidence>
<dbReference type="CDD" id="cd02027">
    <property type="entry name" value="APSK"/>
    <property type="match status" value="1"/>
</dbReference>
<dbReference type="EMBL" id="CP022743">
    <property type="protein sequence ID" value="ASU34275.1"/>
    <property type="molecule type" value="Genomic_DNA"/>
</dbReference>
<keyword evidence="3" id="KW-0418">Kinase</keyword>
<dbReference type="KEGG" id="muc:MuYL_2388"/>
<accession>A0A223NWN9</accession>
<dbReference type="GO" id="GO:0005737">
    <property type="term" value="C:cytoplasm"/>
    <property type="evidence" value="ECO:0007669"/>
    <property type="project" value="TreeGrafter"/>
</dbReference>
<dbReference type="Proteomes" id="UP000215002">
    <property type="component" value="Chromosome"/>
</dbReference>
<dbReference type="RefSeq" id="WP_094570645.1">
    <property type="nucleotide sequence ID" value="NZ_CP022743.1"/>
</dbReference>
<organism evidence="3 4">
    <name type="scientific">Mucilaginibacter xinganensis</name>
    <dbReference type="NCBI Taxonomy" id="1234841"/>
    <lineage>
        <taxon>Bacteria</taxon>
        <taxon>Pseudomonadati</taxon>
        <taxon>Bacteroidota</taxon>
        <taxon>Sphingobacteriia</taxon>
        <taxon>Sphingobacteriales</taxon>
        <taxon>Sphingobacteriaceae</taxon>
        <taxon>Mucilaginibacter</taxon>
    </lineage>
</organism>
<protein>
    <submittedName>
        <fullName evidence="3">Adenylyl-sulfate kinase</fullName>
    </submittedName>
</protein>
<dbReference type="OrthoDB" id="9804504at2"/>
<gene>
    <name evidence="3" type="ORF">MuYL_2388</name>
</gene>
<dbReference type="Pfam" id="PF01583">
    <property type="entry name" value="APS_kinase"/>
    <property type="match status" value="1"/>
</dbReference>
<proteinExistence type="predicted"/>
<evidence type="ECO:0000256" key="1">
    <source>
        <dbReference type="ARBA" id="ARBA00022679"/>
    </source>
</evidence>
<dbReference type="GO" id="GO:0019379">
    <property type="term" value="P:sulfate assimilation, phosphoadenylyl sulfate reduction by phosphoadenylyl-sulfate reductase (thioredoxin)"/>
    <property type="evidence" value="ECO:0007669"/>
    <property type="project" value="TreeGrafter"/>
</dbReference>
<keyword evidence="1" id="KW-0808">Transferase</keyword>
<dbReference type="GO" id="GO:0004020">
    <property type="term" value="F:adenylylsulfate kinase activity"/>
    <property type="evidence" value="ECO:0007669"/>
    <property type="project" value="InterPro"/>
</dbReference>
<name>A0A223NWN9_9SPHI</name>
<keyword evidence="4" id="KW-1185">Reference proteome</keyword>
<dbReference type="PANTHER" id="PTHR42700">
    <property type="entry name" value="SULFATE ADENYLYLTRANSFERASE"/>
    <property type="match status" value="1"/>
</dbReference>
<dbReference type="InterPro" id="IPR050512">
    <property type="entry name" value="Sulf_AdTrans/APS_kinase"/>
</dbReference>
<dbReference type="InterPro" id="IPR027417">
    <property type="entry name" value="P-loop_NTPase"/>
</dbReference>
<evidence type="ECO:0000259" key="2">
    <source>
        <dbReference type="Pfam" id="PF01583"/>
    </source>
</evidence>
<dbReference type="AlphaFoldDB" id="A0A223NWN9"/>
<sequence length="174" mass="19528">MLIIQLTGLSGSGKTTLSQFVKQALEDRHLTVEIIDGDTYRKTLCRDLGFSVEDRCENIRRLGHAAHSFAGSRDVVIIAAINPFEHIRKELEIKYGIKTVWINCNVDVLIARDTKGLYRRALLPEDHPDKLHNLTGINDSYDTPVNYALLINTHMQSTAQCGGLLCDFILQHIG</sequence>
<dbReference type="Gene3D" id="3.40.50.300">
    <property type="entry name" value="P-loop containing nucleotide triphosphate hydrolases"/>
    <property type="match status" value="1"/>
</dbReference>
<dbReference type="GO" id="GO:0005524">
    <property type="term" value="F:ATP binding"/>
    <property type="evidence" value="ECO:0007669"/>
    <property type="project" value="InterPro"/>
</dbReference>
<evidence type="ECO:0000313" key="4">
    <source>
        <dbReference type="Proteomes" id="UP000215002"/>
    </source>
</evidence>
<dbReference type="PANTHER" id="PTHR42700:SF1">
    <property type="entry name" value="SULFATE ADENYLYLTRANSFERASE"/>
    <property type="match status" value="1"/>
</dbReference>
<dbReference type="SUPFAM" id="SSF52540">
    <property type="entry name" value="P-loop containing nucleoside triphosphate hydrolases"/>
    <property type="match status" value="1"/>
</dbReference>
<feature type="domain" description="APS kinase" evidence="2">
    <location>
        <begin position="3"/>
        <end position="151"/>
    </location>
</feature>
<dbReference type="InterPro" id="IPR059117">
    <property type="entry name" value="APS_kinase_dom"/>
</dbReference>
<reference evidence="3 4" key="1">
    <citation type="submission" date="2017-08" db="EMBL/GenBank/DDBJ databases">
        <title>Complete genome sequence of Mucilaginibacter sp. strain BJC16-A31.</title>
        <authorList>
            <consortium name="Henan University of Science and Technology"/>
            <person name="You X."/>
        </authorList>
    </citation>
    <scope>NUCLEOTIDE SEQUENCE [LARGE SCALE GENOMIC DNA]</scope>
    <source>
        <strain evidence="3 4">BJC16-A31</strain>
    </source>
</reference>